<feature type="transmembrane region" description="Helical" evidence="1">
    <location>
        <begin position="209"/>
        <end position="226"/>
    </location>
</feature>
<feature type="transmembrane region" description="Helical" evidence="1">
    <location>
        <begin position="55"/>
        <end position="73"/>
    </location>
</feature>
<protein>
    <submittedName>
        <fullName evidence="2">Uncharacterized protein</fullName>
    </submittedName>
</protein>
<feature type="transmembrane region" description="Helical" evidence="1">
    <location>
        <begin position="319"/>
        <end position="343"/>
    </location>
</feature>
<comment type="caution">
    <text evidence="2">The sequence shown here is derived from an EMBL/GenBank/DDBJ whole genome shotgun (WGS) entry which is preliminary data.</text>
</comment>
<dbReference type="Proteomes" id="UP000179270">
    <property type="component" value="Unassembled WGS sequence"/>
</dbReference>
<accession>A0A1F7I7N8</accession>
<organism evidence="2 3">
    <name type="scientific">Candidatus Roizmanbacteria bacterium RIFCSPLOWO2_01_FULL_35_13</name>
    <dbReference type="NCBI Taxonomy" id="1802055"/>
    <lineage>
        <taxon>Bacteria</taxon>
        <taxon>Candidatus Roizmaniibacteriota</taxon>
    </lineage>
</organism>
<dbReference type="AlphaFoldDB" id="A0A1F7I7N8"/>
<feature type="transmembrane region" description="Helical" evidence="1">
    <location>
        <begin position="126"/>
        <end position="147"/>
    </location>
</feature>
<keyword evidence="1" id="KW-1133">Transmembrane helix</keyword>
<feature type="transmembrane region" description="Helical" evidence="1">
    <location>
        <begin position="457"/>
        <end position="477"/>
    </location>
</feature>
<feature type="transmembrane region" description="Helical" evidence="1">
    <location>
        <begin position="5"/>
        <end position="27"/>
    </location>
</feature>
<gene>
    <name evidence="2" type="ORF">A3A74_06160</name>
</gene>
<reference evidence="2 3" key="1">
    <citation type="journal article" date="2016" name="Nat. Commun.">
        <title>Thousands of microbial genomes shed light on interconnected biogeochemical processes in an aquifer system.</title>
        <authorList>
            <person name="Anantharaman K."/>
            <person name="Brown C.T."/>
            <person name="Hug L.A."/>
            <person name="Sharon I."/>
            <person name="Castelle C.J."/>
            <person name="Probst A.J."/>
            <person name="Thomas B.C."/>
            <person name="Singh A."/>
            <person name="Wilkins M.J."/>
            <person name="Karaoz U."/>
            <person name="Brodie E.L."/>
            <person name="Williams K.H."/>
            <person name="Hubbard S.S."/>
            <person name="Banfield J.F."/>
        </authorList>
    </citation>
    <scope>NUCLEOTIDE SEQUENCE [LARGE SCALE GENOMIC DNA]</scope>
</reference>
<feature type="transmembrane region" description="Helical" evidence="1">
    <location>
        <begin position="489"/>
        <end position="505"/>
    </location>
</feature>
<proteinExistence type="predicted"/>
<keyword evidence="1" id="KW-0812">Transmembrane</keyword>
<dbReference type="EMBL" id="MGAF01000051">
    <property type="protein sequence ID" value="OGK39390.1"/>
    <property type="molecule type" value="Genomic_DNA"/>
</dbReference>
<feature type="transmembrane region" description="Helical" evidence="1">
    <location>
        <begin position="355"/>
        <end position="376"/>
    </location>
</feature>
<feature type="transmembrane region" description="Helical" evidence="1">
    <location>
        <begin position="159"/>
        <end position="183"/>
    </location>
</feature>
<evidence type="ECO:0000256" key="1">
    <source>
        <dbReference type="SAM" id="Phobius"/>
    </source>
</evidence>
<feature type="transmembrane region" description="Helical" evidence="1">
    <location>
        <begin position="432"/>
        <end position="451"/>
    </location>
</feature>
<sequence length="661" mass="76218">MNALIINVSILVLAVTNVWIIIFHFLLDQFSFLYSPIISELFYREAAVYPEPFKIPLYVLLSFTFSFFIILFRKTLLRLIKSDHLNIYLKLTLFICLAVIFIGRLGSFPLANVLPDSLSFKENITYNLFIFVYVLLITVIVIEAIFIEKLFPKKSWFKLLLYTLILVLIAFFIFEPGFPILAYEYSFFLGPIWDVIKGKTIFTNMNSDYGFFAILFFSALNKLGLFQLSQLSIYVWFMFVIQYFIVFYLVYKSGRSLPLALMALFTAITINYFCYPLSPIAVTQYSAMRRLTSIFLLFILSRSKNIISRRFLIAPAAFSFWIIDTGIEIYLALGATLFLLWLGKYLNFKKLIASVLIMTGSLIGVFLLLNLVHFAFRYQLINYLQMFASVRQYGSLGLTFIPLSGNDFFWIFILIFFSSIIAVFMRGKYEIIDQMILLSANLTLFNSFYFVGRSHPANLLDLSILAILNLFLLLGLFLTSVKLNSSSKIIFYSSIFIIFIIYPAYQRKYSFAEQTLLKINKVKSGLILPAETQEKIESFFAPEKKLIAKNLTQPKALILSRDDTYLLIVSNKKNLLRVNPQAAVDTKTGMDFAIKDVVKVCPKKIAVDCTIYKRCSDFTSYTKQDFYTAPFILQEIENKCRVKYSPVECTNKLCIAISDNL</sequence>
<feature type="transmembrane region" description="Helical" evidence="1">
    <location>
        <begin position="257"/>
        <end position="275"/>
    </location>
</feature>
<feature type="transmembrane region" description="Helical" evidence="1">
    <location>
        <begin position="85"/>
        <end position="106"/>
    </location>
</feature>
<evidence type="ECO:0000313" key="3">
    <source>
        <dbReference type="Proteomes" id="UP000179270"/>
    </source>
</evidence>
<keyword evidence="1" id="KW-0472">Membrane</keyword>
<dbReference type="STRING" id="1802055.A3A74_06160"/>
<evidence type="ECO:0000313" key="2">
    <source>
        <dbReference type="EMBL" id="OGK39390.1"/>
    </source>
</evidence>
<name>A0A1F7I7N8_9BACT</name>
<feature type="transmembrane region" description="Helical" evidence="1">
    <location>
        <begin position="233"/>
        <end position="251"/>
    </location>
</feature>